<name>A0A0R2KL58_LACAM</name>
<evidence type="ECO:0000313" key="2">
    <source>
        <dbReference type="Proteomes" id="UP000051529"/>
    </source>
</evidence>
<organism evidence="1 2">
    <name type="scientific">Lactobacillus amylovorus subsp. animalium DSM 16698</name>
    <dbReference type="NCBI Taxonomy" id="695563"/>
    <lineage>
        <taxon>Bacteria</taxon>
        <taxon>Bacillati</taxon>
        <taxon>Bacillota</taxon>
        <taxon>Bacilli</taxon>
        <taxon>Lactobacillales</taxon>
        <taxon>Lactobacillaceae</taxon>
        <taxon>Lactobacillus</taxon>
        <taxon>Lactobacillus amylovorus subsp. animalium</taxon>
    </lineage>
</organism>
<comment type="caution">
    <text evidence="1">The sequence shown here is derived from an EMBL/GenBank/DDBJ whole genome shotgun (WGS) entry which is preliminary data.</text>
</comment>
<evidence type="ECO:0000313" key="1">
    <source>
        <dbReference type="EMBL" id="KRN90131.1"/>
    </source>
</evidence>
<gene>
    <name evidence="1" type="ORF">IV44_GL000740</name>
</gene>
<accession>A0A0R2KL58</accession>
<dbReference type="EMBL" id="JQBQ01000024">
    <property type="protein sequence ID" value="KRN90131.1"/>
    <property type="molecule type" value="Genomic_DNA"/>
</dbReference>
<sequence>MAPKIDLRKKYKGFKLTTVPSQYRGIWYRADPYSKKATKLVITTHTFNDYVTYRKTDPNLKLDHNSEKQNKEYAGNAVMISTDNGGLKERNFLDTVDMVYKLGQFKGNDCLFMSYGTNPNAVNGVAFKDKNVALKYRKYDFSKVKQ</sequence>
<dbReference type="Proteomes" id="UP000051529">
    <property type="component" value="Unassembled WGS sequence"/>
</dbReference>
<reference evidence="1 2" key="1">
    <citation type="journal article" date="2015" name="Genome Announc.">
        <title>Expanding the biotechnology potential of lactobacilli through comparative genomics of 213 strains and associated genera.</title>
        <authorList>
            <person name="Sun Z."/>
            <person name="Harris H.M."/>
            <person name="McCann A."/>
            <person name="Guo C."/>
            <person name="Argimon S."/>
            <person name="Zhang W."/>
            <person name="Yang X."/>
            <person name="Jeffery I.B."/>
            <person name="Cooney J.C."/>
            <person name="Kagawa T.F."/>
            <person name="Liu W."/>
            <person name="Song Y."/>
            <person name="Salvetti E."/>
            <person name="Wrobel A."/>
            <person name="Rasinkangas P."/>
            <person name="Parkhill J."/>
            <person name="Rea M.C."/>
            <person name="O'Sullivan O."/>
            <person name="Ritari J."/>
            <person name="Douillard F.P."/>
            <person name="Paul Ross R."/>
            <person name="Yang R."/>
            <person name="Briner A.E."/>
            <person name="Felis G.E."/>
            <person name="de Vos W.M."/>
            <person name="Barrangou R."/>
            <person name="Klaenhammer T.R."/>
            <person name="Caufield P.W."/>
            <person name="Cui Y."/>
            <person name="Zhang H."/>
            <person name="O'Toole P.W."/>
        </authorList>
    </citation>
    <scope>NUCLEOTIDE SEQUENCE [LARGE SCALE GENOMIC DNA]</scope>
    <source>
        <strain evidence="1 2">DSM 16698</strain>
    </source>
</reference>
<dbReference type="AlphaFoldDB" id="A0A0R2KL58"/>
<protein>
    <submittedName>
        <fullName evidence="1">Uncharacterized protein</fullName>
    </submittedName>
</protein>
<dbReference type="PATRIC" id="fig|695563.3.peg.792"/>
<proteinExistence type="predicted"/>